<dbReference type="AlphaFoldDB" id="A0A0R0DJL9"/>
<comment type="catalytic activity">
    <reaction evidence="11">
        <text>a tRNA with a 3' CCA end + 2 CTP + ATP = a tRNA with a 3' CCACCA end + 3 diphosphate</text>
        <dbReference type="Rhea" id="RHEA:76235"/>
        <dbReference type="Rhea" id="RHEA-COMP:10468"/>
        <dbReference type="Rhea" id="RHEA-COMP:18655"/>
        <dbReference type="ChEBI" id="CHEBI:30616"/>
        <dbReference type="ChEBI" id="CHEBI:33019"/>
        <dbReference type="ChEBI" id="CHEBI:37563"/>
        <dbReference type="ChEBI" id="CHEBI:83071"/>
        <dbReference type="ChEBI" id="CHEBI:195187"/>
    </reaction>
</comment>
<dbReference type="SUPFAM" id="SSF81891">
    <property type="entry name" value="Poly A polymerase C-terminal region-like"/>
    <property type="match status" value="1"/>
</dbReference>
<dbReference type="EC" id="2.7.7.72" evidence="11"/>
<comment type="domain">
    <text evidence="11">Comprises two domains: an N-terminal domain containing the nucleotidyltransferase activity and a C-terminal HD domain associated with both phosphodiesterase and phosphatase activities.</text>
</comment>
<evidence type="ECO:0000256" key="2">
    <source>
        <dbReference type="ARBA" id="ARBA00022694"/>
    </source>
</evidence>
<comment type="cofactor">
    <cofactor evidence="11">
        <name>Ni(2+)</name>
        <dbReference type="ChEBI" id="CHEBI:49786"/>
    </cofactor>
    <text evidence="11">Nickel for phosphatase activity.</text>
</comment>
<proteinExistence type="inferred from homology"/>
<sequence>MKIYLVGGAVRDALLGLAPGDNDWVVVGATQAQMEAQGFRAVGKDFPVFLHPQTGEEHALARTERKSGRGYRGFVVDADPSVTLEEDLVRRDFTINAIARDPASGELVDPYGGADDIAKRVLRHVGPAFVEDPLRVLRAARFMARFAPLGFTVAPETLALMRQIADSGELDALVPERVWQELRKVLASQQPSAFLRTLRDAAALRTFLPEVDALYGVPQRAEYHPEIDTGLHQELVSDMAAQLAPGDSLIGFAALTHDLGKALTPAGELPRHIQHEQRGLKPLAALCERLKVPADYRQLAEAVCREHLNVHRLAELRDATVLTLLQRCDGFRRPERIAQIALACEADKRGRGGMADSDYPQGPLLVALHQAALAINARDIATEGLKGPAIGQALENARIAAIAAARAAATR</sequence>
<dbReference type="RefSeq" id="WP_057637185.1">
    <property type="nucleotide sequence ID" value="NZ_LDJM01000011.1"/>
</dbReference>
<comment type="similarity">
    <text evidence="11">Belongs to the tRNA nucleotidyltransferase/poly(A) polymerase family. Bacterial CCA-adding enzyme type 1 subfamily.</text>
</comment>
<comment type="caution">
    <text evidence="13">The sequence shown here is derived from an EMBL/GenBank/DDBJ whole genome shotgun (WGS) entry which is preliminary data.</text>
</comment>
<organism evidence="13 14">
    <name type="scientific">Stenotrophomonas ginsengisoli</name>
    <dbReference type="NCBI Taxonomy" id="336566"/>
    <lineage>
        <taxon>Bacteria</taxon>
        <taxon>Pseudomonadati</taxon>
        <taxon>Pseudomonadota</taxon>
        <taxon>Gammaproteobacteria</taxon>
        <taxon>Lysobacterales</taxon>
        <taxon>Lysobacteraceae</taxon>
        <taxon>Stenotrophomonas</taxon>
    </lineage>
</organism>
<name>A0A0R0DJL9_9GAMM</name>
<feature type="binding site" evidence="11">
    <location>
        <position position="138"/>
    </location>
    <ligand>
        <name>CTP</name>
        <dbReference type="ChEBI" id="CHEBI:37563"/>
    </ligand>
</feature>
<evidence type="ECO:0000256" key="3">
    <source>
        <dbReference type="ARBA" id="ARBA00022695"/>
    </source>
</evidence>
<evidence type="ECO:0000256" key="6">
    <source>
        <dbReference type="ARBA" id="ARBA00022800"/>
    </source>
</evidence>
<comment type="cofactor">
    <cofactor evidence="11">
        <name>Mg(2+)</name>
        <dbReference type="ChEBI" id="CHEBI:18420"/>
    </cofactor>
    <text evidence="11">Magnesium is required for nucleotidyltransferase activity.</text>
</comment>
<dbReference type="GO" id="GO:0016791">
    <property type="term" value="F:phosphatase activity"/>
    <property type="evidence" value="ECO:0007669"/>
    <property type="project" value="UniProtKB-UniRule"/>
</dbReference>
<keyword evidence="11" id="KW-0511">Multifunctional enzyme</keyword>
<keyword evidence="5 11" id="KW-0547">Nucleotide-binding</keyword>
<dbReference type="PIRSF" id="PIRSF000813">
    <property type="entry name" value="CCA_bact"/>
    <property type="match status" value="1"/>
</dbReference>
<dbReference type="SUPFAM" id="SSF81301">
    <property type="entry name" value="Nucleotidyltransferase"/>
    <property type="match status" value="1"/>
</dbReference>
<dbReference type="InterPro" id="IPR050124">
    <property type="entry name" value="tRNA_CCA-adding_enzyme"/>
</dbReference>
<dbReference type="PROSITE" id="PS51831">
    <property type="entry name" value="HD"/>
    <property type="match status" value="1"/>
</dbReference>
<keyword evidence="6 11" id="KW-0692">RNA repair</keyword>
<keyword evidence="7 11" id="KW-0378">Hydrolase</keyword>
<feature type="binding site" evidence="11">
    <location>
        <position position="91"/>
    </location>
    <ligand>
        <name>ATP</name>
        <dbReference type="ChEBI" id="CHEBI:30616"/>
    </ligand>
</feature>
<evidence type="ECO:0000256" key="4">
    <source>
        <dbReference type="ARBA" id="ARBA00022723"/>
    </source>
</evidence>
<dbReference type="GO" id="GO:0004112">
    <property type="term" value="F:cyclic-nucleotide phosphodiesterase activity"/>
    <property type="evidence" value="ECO:0007669"/>
    <property type="project" value="UniProtKB-UniRule"/>
</dbReference>
<feature type="binding site" evidence="11">
    <location>
        <position position="11"/>
    </location>
    <ligand>
        <name>ATP</name>
        <dbReference type="ChEBI" id="CHEBI:30616"/>
    </ligand>
</feature>
<keyword evidence="1 11" id="KW-0808">Transferase</keyword>
<dbReference type="InterPro" id="IPR043519">
    <property type="entry name" value="NT_sf"/>
</dbReference>
<dbReference type="NCBIfam" id="NF008137">
    <property type="entry name" value="PRK10885.1"/>
    <property type="match status" value="1"/>
</dbReference>
<dbReference type="EC" id="3.1.3.-" evidence="11"/>
<dbReference type="Pfam" id="PF01966">
    <property type="entry name" value="HD"/>
    <property type="match status" value="1"/>
</dbReference>
<accession>A0A0R0DJL9</accession>
<dbReference type="Gene3D" id="3.30.460.10">
    <property type="entry name" value="Beta Polymerase, domain 2"/>
    <property type="match status" value="1"/>
</dbReference>
<feature type="binding site" evidence="11">
    <location>
        <position position="11"/>
    </location>
    <ligand>
        <name>CTP</name>
        <dbReference type="ChEBI" id="CHEBI:37563"/>
    </ligand>
</feature>
<dbReference type="STRING" id="336566.ABB30_04605"/>
<dbReference type="GO" id="GO:0000049">
    <property type="term" value="F:tRNA binding"/>
    <property type="evidence" value="ECO:0007669"/>
    <property type="project" value="UniProtKB-UniRule"/>
</dbReference>
<dbReference type="EC" id="3.1.4.-" evidence="11"/>
<feature type="binding site" evidence="11">
    <location>
        <position position="23"/>
    </location>
    <ligand>
        <name>Mg(2+)</name>
        <dbReference type="ChEBI" id="CHEBI:18420"/>
    </ligand>
</feature>
<dbReference type="InterPro" id="IPR032828">
    <property type="entry name" value="PolyA_RNA-bd"/>
</dbReference>
<keyword evidence="10 11" id="KW-0694">RNA-binding</keyword>
<comment type="function">
    <text evidence="11">Catalyzes the addition and repair of the essential 3'-terminal CCA sequence in tRNAs without using a nucleic acid template. Adds these three nucleotides in the order of C, C, and A to the tRNA nucleotide-73, using CTP and ATP as substrates and producing inorganic pyrophosphate. tRNA 3'-terminal CCA addition is required both for tRNA processing and repair. Also involved in tRNA surveillance by mediating tandem CCA addition to generate a CCACCA at the 3' terminus of unstable tRNAs. While stable tRNAs receive only 3'-terminal CCA, unstable tRNAs are marked with CCACCA and rapidly degraded.</text>
</comment>
<evidence type="ECO:0000256" key="9">
    <source>
        <dbReference type="ARBA" id="ARBA00022842"/>
    </source>
</evidence>
<keyword evidence="9 11" id="KW-0460">Magnesium</keyword>
<dbReference type="GO" id="GO:0042245">
    <property type="term" value="P:RNA repair"/>
    <property type="evidence" value="ECO:0007669"/>
    <property type="project" value="UniProtKB-KW"/>
</dbReference>
<comment type="subunit">
    <text evidence="11">Monomer. Can also form homodimers and oligomers.</text>
</comment>
<evidence type="ECO:0000256" key="10">
    <source>
        <dbReference type="ARBA" id="ARBA00022884"/>
    </source>
</evidence>
<feature type="binding site" evidence="11">
    <location>
        <position position="141"/>
    </location>
    <ligand>
        <name>CTP</name>
        <dbReference type="ChEBI" id="CHEBI:37563"/>
    </ligand>
</feature>
<dbReference type="PANTHER" id="PTHR47545">
    <property type="entry name" value="MULTIFUNCTIONAL CCA PROTEIN"/>
    <property type="match status" value="1"/>
</dbReference>
<dbReference type="PANTHER" id="PTHR47545:SF1">
    <property type="entry name" value="MULTIFUNCTIONAL CCA PROTEIN"/>
    <property type="match status" value="1"/>
</dbReference>
<dbReference type="InterPro" id="IPR006674">
    <property type="entry name" value="HD_domain"/>
</dbReference>
<feature type="binding site" evidence="11">
    <location>
        <position position="141"/>
    </location>
    <ligand>
        <name>ATP</name>
        <dbReference type="ChEBI" id="CHEBI:30616"/>
    </ligand>
</feature>
<evidence type="ECO:0000256" key="8">
    <source>
        <dbReference type="ARBA" id="ARBA00022840"/>
    </source>
</evidence>
<evidence type="ECO:0000256" key="1">
    <source>
        <dbReference type="ARBA" id="ARBA00022679"/>
    </source>
</evidence>
<evidence type="ECO:0000259" key="12">
    <source>
        <dbReference type="PROSITE" id="PS51831"/>
    </source>
</evidence>
<dbReference type="GO" id="GO:0160016">
    <property type="term" value="F:CCACCA tRNA nucleotidyltransferase activity"/>
    <property type="evidence" value="ECO:0007669"/>
    <property type="project" value="RHEA"/>
</dbReference>
<keyword evidence="11" id="KW-0533">Nickel</keyword>
<feature type="binding site" evidence="11">
    <location>
        <position position="138"/>
    </location>
    <ligand>
        <name>ATP</name>
        <dbReference type="ChEBI" id="CHEBI:30616"/>
    </ligand>
</feature>
<evidence type="ECO:0000256" key="7">
    <source>
        <dbReference type="ARBA" id="ARBA00022801"/>
    </source>
</evidence>
<dbReference type="CDD" id="cd05398">
    <property type="entry name" value="NT_ClassII-CCAase"/>
    <property type="match status" value="1"/>
</dbReference>
<gene>
    <name evidence="11 13" type="primary">cca</name>
    <name evidence="13" type="ORF">ABB30_04605</name>
</gene>
<dbReference type="EMBL" id="LDJM01000011">
    <property type="protein sequence ID" value="KRG78385.1"/>
    <property type="molecule type" value="Genomic_DNA"/>
</dbReference>
<feature type="binding site" evidence="11">
    <location>
        <position position="91"/>
    </location>
    <ligand>
        <name>CTP</name>
        <dbReference type="ChEBI" id="CHEBI:37563"/>
    </ligand>
</feature>
<keyword evidence="4 11" id="KW-0479">Metal-binding</keyword>
<dbReference type="GO" id="GO:0001680">
    <property type="term" value="P:tRNA 3'-terminal CCA addition"/>
    <property type="evidence" value="ECO:0007669"/>
    <property type="project" value="UniProtKB-UniRule"/>
</dbReference>
<dbReference type="PATRIC" id="fig|336566.3.peg.260"/>
<keyword evidence="14" id="KW-1185">Reference proteome</keyword>
<dbReference type="Pfam" id="PF01743">
    <property type="entry name" value="PolyA_pol"/>
    <property type="match status" value="1"/>
</dbReference>
<reference evidence="13 14" key="1">
    <citation type="submission" date="2015-05" db="EMBL/GenBank/DDBJ databases">
        <title>Genome sequencing and analysis of members of genus Stenotrophomonas.</title>
        <authorList>
            <person name="Patil P.P."/>
            <person name="Midha S."/>
            <person name="Patil P.B."/>
        </authorList>
    </citation>
    <scope>NUCLEOTIDE SEQUENCE [LARGE SCALE GENOMIC DNA]</scope>
    <source>
        <strain evidence="13 14">DSM 24757</strain>
    </source>
</reference>
<feature type="binding site" evidence="11">
    <location>
        <position position="8"/>
    </location>
    <ligand>
        <name>ATP</name>
        <dbReference type="ChEBI" id="CHEBI:30616"/>
    </ligand>
</feature>
<comment type="catalytic activity">
    <reaction evidence="11">
        <text>a tRNA precursor + 2 CTP + ATP = a tRNA with a 3' CCA end + 3 diphosphate</text>
        <dbReference type="Rhea" id="RHEA:14433"/>
        <dbReference type="Rhea" id="RHEA-COMP:10465"/>
        <dbReference type="Rhea" id="RHEA-COMP:10468"/>
        <dbReference type="ChEBI" id="CHEBI:30616"/>
        <dbReference type="ChEBI" id="CHEBI:33019"/>
        <dbReference type="ChEBI" id="CHEBI:37563"/>
        <dbReference type="ChEBI" id="CHEBI:74896"/>
        <dbReference type="ChEBI" id="CHEBI:83071"/>
        <dbReference type="EC" id="2.7.7.72"/>
    </reaction>
</comment>
<dbReference type="GO" id="GO:0005524">
    <property type="term" value="F:ATP binding"/>
    <property type="evidence" value="ECO:0007669"/>
    <property type="project" value="UniProtKB-UniRule"/>
</dbReference>
<protein>
    <recommendedName>
        <fullName evidence="11">Multifunctional CCA protein</fullName>
    </recommendedName>
    <domain>
        <recommendedName>
            <fullName evidence="11">CCA-adding enzyme</fullName>
            <ecNumber evidence="11">2.7.7.72</ecNumber>
        </recommendedName>
        <alternativeName>
            <fullName evidence="11">CCA tRNA nucleotidyltransferase</fullName>
        </alternativeName>
        <alternativeName>
            <fullName evidence="11">tRNA CCA-pyrophosphorylase</fullName>
        </alternativeName>
        <alternativeName>
            <fullName evidence="11">tRNA adenylyl-/cytidylyl-transferase</fullName>
        </alternativeName>
        <alternativeName>
            <fullName evidence="11">tRNA nucleotidyltransferase</fullName>
        </alternativeName>
        <alternativeName>
            <fullName evidence="11">tRNA-NT</fullName>
        </alternativeName>
    </domain>
    <domain>
        <recommendedName>
            <fullName evidence="11">2'-nucleotidase</fullName>
            <ecNumber evidence="11">3.1.3.-</ecNumber>
        </recommendedName>
    </domain>
    <domain>
        <recommendedName>
            <fullName evidence="11">2',3'-cyclic phosphodiesterase</fullName>
            <ecNumber evidence="11">3.1.4.-</ecNumber>
        </recommendedName>
    </domain>
    <domain>
        <recommendedName>
            <fullName evidence="11">Phosphatase</fullName>
        </recommendedName>
    </domain>
</protein>
<dbReference type="GO" id="GO:0004810">
    <property type="term" value="F:CCA tRNA nucleotidyltransferase activity"/>
    <property type="evidence" value="ECO:0007669"/>
    <property type="project" value="UniProtKB-UniRule"/>
</dbReference>
<dbReference type="Proteomes" id="UP000050956">
    <property type="component" value="Unassembled WGS sequence"/>
</dbReference>
<dbReference type="Gene3D" id="1.10.3090.10">
    <property type="entry name" value="cca-adding enzyme, domain 2"/>
    <property type="match status" value="1"/>
</dbReference>
<feature type="domain" description="HD" evidence="12">
    <location>
        <begin position="229"/>
        <end position="331"/>
    </location>
</feature>
<dbReference type="GO" id="GO:0000287">
    <property type="term" value="F:magnesium ion binding"/>
    <property type="evidence" value="ECO:0007669"/>
    <property type="project" value="UniProtKB-UniRule"/>
</dbReference>
<dbReference type="Pfam" id="PF12627">
    <property type="entry name" value="PolyA_pol_RNAbd"/>
    <property type="match status" value="1"/>
</dbReference>
<feature type="binding site" evidence="11">
    <location>
        <position position="8"/>
    </location>
    <ligand>
        <name>CTP</name>
        <dbReference type="ChEBI" id="CHEBI:37563"/>
    </ligand>
</feature>
<evidence type="ECO:0000256" key="5">
    <source>
        <dbReference type="ARBA" id="ARBA00022741"/>
    </source>
</evidence>
<feature type="binding site" evidence="11">
    <location>
        <position position="21"/>
    </location>
    <ligand>
        <name>Mg(2+)</name>
        <dbReference type="ChEBI" id="CHEBI:18420"/>
    </ligand>
</feature>
<keyword evidence="2 11" id="KW-0819">tRNA processing</keyword>
<evidence type="ECO:0000313" key="13">
    <source>
        <dbReference type="EMBL" id="KRG78385.1"/>
    </source>
</evidence>
<keyword evidence="8 11" id="KW-0067">ATP-binding</keyword>
<keyword evidence="3 11" id="KW-0548">Nucleotidyltransferase</keyword>
<dbReference type="HAMAP" id="MF_01261">
    <property type="entry name" value="CCA_bact_type1"/>
    <property type="match status" value="1"/>
</dbReference>
<evidence type="ECO:0000313" key="14">
    <source>
        <dbReference type="Proteomes" id="UP000050956"/>
    </source>
</evidence>
<dbReference type="InterPro" id="IPR002646">
    <property type="entry name" value="PolA_pol_head_dom"/>
</dbReference>
<comment type="miscellaneous">
    <text evidence="11">A single active site specifically recognizes both ATP and CTP and is responsible for their addition.</text>
</comment>
<dbReference type="InterPro" id="IPR012006">
    <property type="entry name" value="CCA_bact"/>
</dbReference>
<dbReference type="OrthoDB" id="9805698at2"/>
<evidence type="ECO:0000256" key="11">
    <source>
        <dbReference type="HAMAP-Rule" id="MF_01261"/>
    </source>
</evidence>